<dbReference type="Gene3D" id="2.130.10.10">
    <property type="entry name" value="YVTN repeat-like/Quinoprotein amine dehydrogenase"/>
    <property type="match status" value="3"/>
</dbReference>
<evidence type="ECO:0000313" key="5">
    <source>
        <dbReference type="Proteomes" id="UP000187209"/>
    </source>
</evidence>
<dbReference type="SUPFAM" id="SSF50998">
    <property type="entry name" value="Quinoprotein alcohol dehydrogenase-like"/>
    <property type="match status" value="2"/>
</dbReference>
<gene>
    <name evidence="4" type="ORF">SteCoe_28860</name>
</gene>
<proteinExistence type="predicted"/>
<accession>A0A1R2B7K0</accession>
<feature type="repeat" description="WD" evidence="3">
    <location>
        <begin position="331"/>
        <end position="372"/>
    </location>
</feature>
<dbReference type="PROSITE" id="PS50294">
    <property type="entry name" value="WD_REPEATS_REGION"/>
    <property type="match status" value="1"/>
</dbReference>
<sequence length="494" mass="57116">MYFQLKKVPDYVVENKIDQLEKQGIFLYNHCSSISCAVVSDDLKYLITGSGTSCDIDDFSIHIWDLITSQQVFSLRHLPKSVTRISISPDNSSILITLKSTSLYYTELWSSSSIKNLLESQSLIILTSMISNNHGLFFTQQKKLSLINFYTRELLLIISYENEKNIGCMALKNNFFAFGTNTGVLNVCLYENVFLNKPFVVSKGRIKDMNFDNEGKFLIFTALNTKGERRIFIWDIELNKIFRKIKIGEFNAMKICYSYQLNILVTNNYNTFRVWNLNNEEGFKTLNFDLAREFFLVKCFLVVIMTGVYNYKNKNKIAVYNIQNMQDWYIFNGHIGIITCIKIDKAKNVLVSGSLDGQIILWDLKSKKVIRKFIDQTDGVISLDFDENHVYVVSGSIEKSCHIWDFNTGNIIEIIRENPGWVTDVKIYPNLQFIAFACCLNNEINVYDIKKKKKKTMKLIDSYFIMSIAFLNNCKYAVVNGIRSEISKILILKL</sequence>
<keyword evidence="5" id="KW-1185">Reference proteome</keyword>
<reference evidence="4 5" key="1">
    <citation type="submission" date="2016-11" db="EMBL/GenBank/DDBJ databases">
        <title>The macronuclear genome of Stentor coeruleus: a giant cell with tiny introns.</title>
        <authorList>
            <person name="Slabodnick M."/>
            <person name="Ruby J.G."/>
            <person name="Reiff S.B."/>
            <person name="Swart E.C."/>
            <person name="Gosai S."/>
            <person name="Prabakaran S."/>
            <person name="Witkowska E."/>
            <person name="Larue G.E."/>
            <person name="Fisher S."/>
            <person name="Freeman R.M."/>
            <person name="Gunawardena J."/>
            <person name="Chu W."/>
            <person name="Stover N.A."/>
            <person name="Gregory B.D."/>
            <person name="Nowacki M."/>
            <person name="Derisi J."/>
            <person name="Roy S.W."/>
            <person name="Marshall W.F."/>
            <person name="Sood P."/>
        </authorList>
    </citation>
    <scope>NUCLEOTIDE SEQUENCE [LARGE SCALE GENOMIC DNA]</scope>
    <source>
        <strain evidence="4">WM001</strain>
    </source>
</reference>
<evidence type="ECO:0000256" key="3">
    <source>
        <dbReference type="PROSITE-ProRule" id="PRU00221"/>
    </source>
</evidence>
<dbReference type="PROSITE" id="PS00678">
    <property type="entry name" value="WD_REPEATS_1"/>
    <property type="match status" value="1"/>
</dbReference>
<dbReference type="PANTHER" id="PTHR22847">
    <property type="entry name" value="WD40 REPEAT PROTEIN"/>
    <property type="match status" value="1"/>
</dbReference>
<dbReference type="Pfam" id="PF00400">
    <property type="entry name" value="WD40"/>
    <property type="match status" value="3"/>
</dbReference>
<dbReference type="OrthoDB" id="10266330at2759"/>
<keyword evidence="1 3" id="KW-0853">WD repeat</keyword>
<dbReference type="EMBL" id="MPUH01000884">
    <property type="protein sequence ID" value="OMJ72635.1"/>
    <property type="molecule type" value="Genomic_DNA"/>
</dbReference>
<evidence type="ECO:0000256" key="1">
    <source>
        <dbReference type="ARBA" id="ARBA00022574"/>
    </source>
</evidence>
<dbReference type="PANTHER" id="PTHR22847:SF735">
    <property type="entry name" value="AFR153WP"/>
    <property type="match status" value="1"/>
</dbReference>
<dbReference type="InterPro" id="IPR015943">
    <property type="entry name" value="WD40/YVTN_repeat-like_dom_sf"/>
</dbReference>
<dbReference type="InterPro" id="IPR011047">
    <property type="entry name" value="Quinoprotein_ADH-like_sf"/>
</dbReference>
<dbReference type="InterPro" id="IPR019775">
    <property type="entry name" value="WD40_repeat_CS"/>
</dbReference>
<organism evidence="4 5">
    <name type="scientific">Stentor coeruleus</name>
    <dbReference type="NCBI Taxonomy" id="5963"/>
    <lineage>
        <taxon>Eukaryota</taxon>
        <taxon>Sar</taxon>
        <taxon>Alveolata</taxon>
        <taxon>Ciliophora</taxon>
        <taxon>Postciliodesmatophora</taxon>
        <taxon>Heterotrichea</taxon>
        <taxon>Heterotrichida</taxon>
        <taxon>Stentoridae</taxon>
        <taxon>Stentor</taxon>
    </lineage>
</organism>
<protein>
    <submittedName>
        <fullName evidence="4">Uncharacterized protein</fullName>
    </submittedName>
</protein>
<keyword evidence="2" id="KW-0677">Repeat</keyword>
<dbReference type="Proteomes" id="UP000187209">
    <property type="component" value="Unassembled WGS sequence"/>
</dbReference>
<name>A0A1R2B7K0_9CILI</name>
<evidence type="ECO:0000256" key="2">
    <source>
        <dbReference type="ARBA" id="ARBA00022737"/>
    </source>
</evidence>
<dbReference type="SMART" id="SM00320">
    <property type="entry name" value="WD40"/>
    <property type="match status" value="6"/>
</dbReference>
<dbReference type="InterPro" id="IPR001680">
    <property type="entry name" value="WD40_rpt"/>
</dbReference>
<evidence type="ECO:0000313" key="4">
    <source>
        <dbReference type="EMBL" id="OMJ72635.1"/>
    </source>
</evidence>
<dbReference type="AlphaFoldDB" id="A0A1R2B7K0"/>
<dbReference type="PROSITE" id="PS50082">
    <property type="entry name" value="WD_REPEATS_2"/>
    <property type="match status" value="2"/>
</dbReference>
<feature type="repeat" description="WD" evidence="3">
    <location>
        <begin position="373"/>
        <end position="414"/>
    </location>
</feature>
<dbReference type="GO" id="GO:0005634">
    <property type="term" value="C:nucleus"/>
    <property type="evidence" value="ECO:0007669"/>
    <property type="project" value="TreeGrafter"/>
</dbReference>
<comment type="caution">
    <text evidence="4">The sequence shown here is derived from an EMBL/GenBank/DDBJ whole genome shotgun (WGS) entry which is preliminary data.</text>
</comment>